<dbReference type="InterPro" id="IPR026960">
    <property type="entry name" value="RVT-Znf"/>
</dbReference>
<dbReference type="AlphaFoldDB" id="A0A3M6TKB0"/>
<gene>
    <name evidence="2" type="ORF">pdam_00019622</name>
</gene>
<reference evidence="2 3" key="1">
    <citation type="journal article" date="2018" name="Sci. Rep.">
        <title>Comparative analysis of the Pocillopora damicornis genome highlights role of immune system in coral evolution.</title>
        <authorList>
            <person name="Cunning R."/>
            <person name="Bay R.A."/>
            <person name="Gillette P."/>
            <person name="Baker A.C."/>
            <person name="Traylor-Knowles N."/>
        </authorList>
    </citation>
    <scope>NUCLEOTIDE SEQUENCE [LARGE SCALE GENOMIC DNA]</scope>
    <source>
        <strain evidence="2">RSMAS</strain>
        <tissue evidence="2">Whole animal</tissue>
    </source>
</reference>
<evidence type="ECO:0000313" key="2">
    <source>
        <dbReference type="EMBL" id="RMX41867.1"/>
    </source>
</evidence>
<accession>A0A3M6TKB0</accession>
<dbReference type="Proteomes" id="UP000275408">
    <property type="component" value="Unassembled WGS sequence"/>
</dbReference>
<evidence type="ECO:0000313" key="3">
    <source>
        <dbReference type="Proteomes" id="UP000275408"/>
    </source>
</evidence>
<name>A0A3M6TKB0_POCDA</name>
<feature type="domain" description="Reverse transcriptase zinc-binding" evidence="1">
    <location>
        <begin position="279"/>
        <end position="329"/>
    </location>
</feature>
<proteinExistence type="predicted"/>
<dbReference type="Pfam" id="PF13966">
    <property type="entry name" value="zf-RVT"/>
    <property type="match status" value="1"/>
</dbReference>
<organism evidence="2 3">
    <name type="scientific">Pocillopora damicornis</name>
    <name type="common">Cauliflower coral</name>
    <name type="synonym">Millepora damicornis</name>
    <dbReference type="NCBI Taxonomy" id="46731"/>
    <lineage>
        <taxon>Eukaryota</taxon>
        <taxon>Metazoa</taxon>
        <taxon>Cnidaria</taxon>
        <taxon>Anthozoa</taxon>
        <taxon>Hexacorallia</taxon>
        <taxon>Scleractinia</taxon>
        <taxon>Astrocoeniina</taxon>
        <taxon>Pocilloporidae</taxon>
        <taxon>Pocillopora</taxon>
    </lineage>
</organism>
<sequence>MRDDKLMLNDDKTEFLIIGTERQLSKVSIDKIKIGQAEVSPVSSVRNLGTWVDLELVSMSQKLRPCGGSMAFSRRPAAWPQMGYENENSSKLLYLSAILCVPKWVISKVNNLVWPFLWGSRIETVSRMTCHQSLGKGGLGIFNFQTKSDSLKLASLTCNLEDRESKSFFVTKYFLGSRLASCRREWRSLRDNSTPSTQNLTPYYEKCFSVLTTLRGIVSRQEWQDFVFSSKRCYSALLRENSASPVLHRFWSSFLPINFDLDLFWDYVRDGFSENHKNDILWLIVFHAVKVRDSLKNWGYIDSNKCASYSRKETIDHCFLNCVRVKRVWSFFSPVLSSLLGNAPVSPRSAQLIRFLIKTILYGIWKFRNKSTFHNGNDTPEGMIRYILSDIKKRVACDYYQLTFSHFKNCWEAPGLCRLNGDSYKLLLCQLLPLSLSGWDVAKVDFFRGEGFVVVSVQLFPSRFFRVTFKVDSVRAKAHFEGLGEIVLDGVVCERPEEEISAVLKRDGKVRPGRFQRWLELQSVYTGTWIIPMAVEKDIPRFLNVGSFQVKVCAPLGFDSPGTSLGEITSLKQLDFTWRSSRHLGFRLHGKVQCSGIFFGLASGCNVSSDNVSNVVEPALNVNASSVNAGNGTNSVKVNVNAAVLKPKGDCAANNANATTLASNLNSACSNVTPASKASYSSVVAAGGSDMEFAPVESSCEDLSSDESSGDSDMVCVSGTRKQVASEVSSDEVVSSDSDATVISPSQAPKSGKRAAIKVSATLGSHSLPGDTSGAALATILQGHLSAIRK</sequence>
<keyword evidence="3" id="KW-1185">Reference proteome</keyword>
<protein>
    <recommendedName>
        <fullName evidence="1">Reverse transcriptase zinc-binding domain-containing protein</fullName>
    </recommendedName>
</protein>
<dbReference type="EMBL" id="RCHS01003432">
    <property type="protein sequence ID" value="RMX41867.1"/>
    <property type="molecule type" value="Genomic_DNA"/>
</dbReference>
<evidence type="ECO:0000259" key="1">
    <source>
        <dbReference type="Pfam" id="PF13966"/>
    </source>
</evidence>
<comment type="caution">
    <text evidence="2">The sequence shown here is derived from an EMBL/GenBank/DDBJ whole genome shotgun (WGS) entry which is preliminary data.</text>
</comment>